<dbReference type="Proteomes" id="UP001202831">
    <property type="component" value="Unassembled WGS sequence"/>
</dbReference>
<evidence type="ECO:0000256" key="2">
    <source>
        <dbReference type="ARBA" id="ARBA00001936"/>
    </source>
</evidence>
<dbReference type="SMART" id="SM00990">
    <property type="entry name" value="VRR_NUC"/>
    <property type="match status" value="1"/>
</dbReference>
<dbReference type="Gene3D" id="3.40.1350.10">
    <property type="match status" value="1"/>
</dbReference>
<gene>
    <name evidence="12" type="ORF">L2725_10105</name>
</gene>
<keyword evidence="7" id="KW-0479">Metal-binding</keyword>
<evidence type="ECO:0000313" key="13">
    <source>
        <dbReference type="Proteomes" id="UP001202831"/>
    </source>
</evidence>
<comment type="cofactor">
    <cofactor evidence="2">
        <name>Mn(2+)</name>
        <dbReference type="ChEBI" id="CHEBI:29035"/>
    </cofactor>
</comment>
<evidence type="ECO:0000313" key="12">
    <source>
        <dbReference type="EMBL" id="MCL2914123.1"/>
    </source>
</evidence>
<dbReference type="EC" id="3.1.4.1" evidence="5"/>
<organism evidence="12 13">
    <name type="scientific">Shewanella corallii</name>
    <dbReference type="NCBI Taxonomy" id="560080"/>
    <lineage>
        <taxon>Bacteria</taxon>
        <taxon>Pseudomonadati</taxon>
        <taxon>Pseudomonadota</taxon>
        <taxon>Gammaproteobacteria</taxon>
        <taxon>Alteromonadales</taxon>
        <taxon>Shewanellaceae</taxon>
        <taxon>Shewanella</taxon>
    </lineage>
</organism>
<accession>A0ABT0N6Q9</accession>
<evidence type="ECO:0000259" key="11">
    <source>
        <dbReference type="SMART" id="SM00990"/>
    </source>
</evidence>
<keyword evidence="8" id="KW-0378">Hydrolase</keyword>
<evidence type="ECO:0000256" key="6">
    <source>
        <dbReference type="ARBA" id="ARBA00022722"/>
    </source>
</evidence>
<comment type="similarity">
    <text evidence="4">Belongs to the FAN1 family.</text>
</comment>
<keyword evidence="13" id="KW-1185">Reference proteome</keyword>
<evidence type="ECO:0000256" key="8">
    <source>
        <dbReference type="ARBA" id="ARBA00022801"/>
    </source>
</evidence>
<sequence>MSPSAFNKPQNSISEELLTPTVLRDAEASAQLQLAPDYYLQHFQALLTHVSSLYQDILSPEELGFIRGFSELSHGAACLLTRLLCRKGDWFRLDKLSYSEIADLKAAADELVAKGMLLADVPPFEDFAKGVTLAELRALLEQGGEGWSSSFKPNKSQLVAELDKDFERIIKRQSFPWVKLNCREPVATLMLCYFGNSYQELSQFVLVDIGVQRFEPYPILPEDRKFDTRAQIDSWQHLDTLQRLASEMPEQLLTNPILNPLMEATDAMSLPLKGKLERCRNAVARQLERMGEYETALRLYQLTSLPPARERAVRCLEQLERLDEAVVLLSSFLEPEFTDGSSYLERESEELECLKRLARRLGNKAKKANIALPEVMCSQALKALKLDSVGVGVHRLEIPQSGSAEQSLVDYINLYGWQDYEARAVYAENQLLCALFGLAFWDIIFARRKGQFVHPFQAAPLDMFHPEFKPRREALIDQRLAELSDGNYSSIEQHLNTRQGIANAWVNWRWLKPELIHLLLETLSAKQITELMRLILNDPRFMRSGMPDLLVACDTSAGVRLEWVEVKGPGDSLRDNQGIWLSKLAALGLGSHLCYLSWSDEFESFGR</sequence>
<comment type="caution">
    <text evidence="12">The sequence shown here is derived from an EMBL/GenBank/DDBJ whole genome shotgun (WGS) entry which is preliminary data.</text>
</comment>
<dbReference type="PANTHER" id="PTHR15749:SF4">
    <property type="entry name" value="FANCONI-ASSOCIATED NUCLEASE 1"/>
    <property type="match status" value="1"/>
</dbReference>
<dbReference type="Pfam" id="PF21315">
    <property type="entry name" value="FAN1_HTH"/>
    <property type="match status" value="1"/>
</dbReference>
<dbReference type="InterPro" id="IPR049125">
    <property type="entry name" value="FAN1-like_WH"/>
</dbReference>
<comment type="cofactor">
    <cofactor evidence="3">
        <name>Mg(2+)</name>
        <dbReference type="ChEBI" id="CHEBI:18420"/>
    </cofactor>
</comment>
<proteinExistence type="inferred from homology"/>
<evidence type="ECO:0000256" key="3">
    <source>
        <dbReference type="ARBA" id="ARBA00001946"/>
    </source>
</evidence>
<dbReference type="InterPro" id="IPR011856">
    <property type="entry name" value="tRNA_endonuc-like_dom_sf"/>
</dbReference>
<evidence type="ECO:0000256" key="4">
    <source>
        <dbReference type="ARBA" id="ARBA00005533"/>
    </source>
</evidence>
<evidence type="ECO:0000256" key="9">
    <source>
        <dbReference type="ARBA" id="ARBA00022842"/>
    </source>
</evidence>
<keyword evidence="9" id="KW-0460">Magnesium</keyword>
<name>A0ABT0N6Q9_9GAMM</name>
<keyword evidence="10" id="KW-0464">Manganese</keyword>
<comment type="catalytic activity">
    <reaction evidence="1">
        <text>Hydrolytically removes 5'-nucleotides successively from the 3'-hydroxy termini of 3'-hydroxy-terminated oligonucleotides.</text>
        <dbReference type="EC" id="3.1.4.1"/>
    </reaction>
</comment>
<dbReference type="PANTHER" id="PTHR15749">
    <property type="entry name" value="FANCONI-ASSOCIATED NUCLEASE 1"/>
    <property type="match status" value="1"/>
</dbReference>
<evidence type="ECO:0000256" key="5">
    <source>
        <dbReference type="ARBA" id="ARBA00012029"/>
    </source>
</evidence>
<evidence type="ECO:0000256" key="1">
    <source>
        <dbReference type="ARBA" id="ARBA00000983"/>
    </source>
</evidence>
<dbReference type="InterPro" id="IPR014883">
    <property type="entry name" value="VRR_NUC"/>
</dbReference>
<keyword evidence="6" id="KW-0540">Nuclease</keyword>
<dbReference type="RefSeq" id="WP_249248844.1">
    <property type="nucleotide sequence ID" value="NZ_JAKIKT010000003.1"/>
</dbReference>
<dbReference type="EMBL" id="JAKIKT010000003">
    <property type="protein sequence ID" value="MCL2914123.1"/>
    <property type="molecule type" value="Genomic_DNA"/>
</dbReference>
<feature type="domain" description="VRR-NUC" evidence="11">
    <location>
        <begin position="496"/>
        <end position="598"/>
    </location>
</feature>
<dbReference type="InterPro" id="IPR033315">
    <property type="entry name" value="Fan1-like"/>
</dbReference>
<reference evidence="12 13" key="1">
    <citation type="submission" date="2022-01" db="EMBL/GenBank/DDBJ databases">
        <title>Whole genome-based taxonomy of the Shewanellaceae.</title>
        <authorList>
            <person name="Martin-Rodriguez A.J."/>
        </authorList>
    </citation>
    <scope>NUCLEOTIDE SEQUENCE [LARGE SCALE GENOMIC DNA]</scope>
    <source>
        <strain evidence="12 13">DSM 21332</strain>
    </source>
</reference>
<evidence type="ECO:0000256" key="7">
    <source>
        <dbReference type="ARBA" id="ARBA00022723"/>
    </source>
</evidence>
<evidence type="ECO:0000256" key="10">
    <source>
        <dbReference type="ARBA" id="ARBA00023211"/>
    </source>
</evidence>
<dbReference type="Pfam" id="PF08774">
    <property type="entry name" value="VRR_NUC"/>
    <property type="match status" value="1"/>
</dbReference>
<protein>
    <recommendedName>
        <fullName evidence="5">phosphodiesterase I</fullName>
        <ecNumber evidence="5">3.1.4.1</ecNumber>
    </recommendedName>
</protein>